<reference evidence="5 6" key="1">
    <citation type="submission" date="2019-07" db="EMBL/GenBank/DDBJ databases">
        <title>Sphingomonas alkalisoli sp. nov., isolated from rhizosphere soil of Suaedae salsa.</title>
        <authorList>
            <person name="Zhang H."/>
            <person name="Xu L."/>
            <person name="Zhang J.-X."/>
            <person name="Sun J.-Q."/>
        </authorList>
    </citation>
    <scope>NUCLEOTIDE SEQUENCE [LARGE SCALE GENOMIC DNA]</scope>
    <source>
        <strain evidence="5 6">XS-10</strain>
    </source>
</reference>
<dbReference type="InterPro" id="IPR046358">
    <property type="entry name" value="Flagellin_C"/>
</dbReference>
<dbReference type="InterPro" id="IPR001492">
    <property type="entry name" value="Flagellin"/>
</dbReference>
<keyword evidence="5" id="KW-0969">Cilium</keyword>
<dbReference type="SUPFAM" id="SSF64518">
    <property type="entry name" value="Phase 1 flagellin"/>
    <property type="match status" value="1"/>
</dbReference>
<organism evidence="5 6">
    <name type="scientific">Sphingomonas suaedae</name>
    <dbReference type="NCBI Taxonomy" id="2599297"/>
    <lineage>
        <taxon>Bacteria</taxon>
        <taxon>Pseudomonadati</taxon>
        <taxon>Pseudomonadota</taxon>
        <taxon>Alphaproteobacteria</taxon>
        <taxon>Sphingomonadales</taxon>
        <taxon>Sphingomonadaceae</taxon>
        <taxon>Sphingomonas</taxon>
    </lineage>
</organism>
<dbReference type="PANTHER" id="PTHR42792">
    <property type="entry name" value="FLAGELLIN"/>
    <property type="match status" value="1"/>
</dbReference>
<dbReference type="GO" id="GO:0005198">
    <property type="term" value="F:structural molecule activity"/>
    <property type="evidence" value="ECO:0007669"/>
    <property type="project" value="InterPro"/>
</dbReference>
<sequence>MRVATIPLQQTTANAIQRAQQKLAVTQAQLSTGKKAPDLAALGSEAVRTLSAHTLLAKQEAHASTATRLGTTLSLYETAITAIENTTMDLGNRVLQAIGTGEAAGLDEAISATFDQFRSMLNASEGGLPLFGGGIAGEPFTAVKIEELIGTSASDHFVDGNARARARVGDGLDLNYGITATEIGAEVTDIYRQLIEAGPFDEQLSDAQKDTLRGIKDQLDDALGNVRRSNAENGRRLAQTETLVDRANERALVLKDVISRNEDADLAQVAMDLAQHKTALEASYSVFSQLNQLSLLSYLR</sequence>
<evidence type="ECO:0000313" key="6">
    <source>
        <dbReference type="Proteomes" id="UP000318055"/>
    </source>
</evidence>
<dbReference type="OrthoDB" id="7432056at2"/>
<dbReference type="AlphaFoldDB" id="A0A518RE91"/>
<evidence type="ECO:0000259" key="4">
    <source>
        <dbReference type="Pfam" id="PF00700"/>
    </source>
</evidence>
<keyword evidence="5" id="KW-0282">Flagellum</keyword>
<evidence type="ECO:0000256" key="3">
    <source>
        <dbReference type="ARBA" id="ARBA00023143"/>
    </source>
</evidence>
<comment type="similarity">
    <text evidence="2">Belongs to the bacterial flagellin family.</text>
</comment>
<dbReference type="Pfam" id="PF00700">
    <property type="entry name" value="Flagellin_C"/>
    <property type="match status" value="1"/>
</dbReference>
<evidence type="ECO:0000256" key="2">
    <source>
        <dbReference type="ARBA" id="ARBA00005709"/>
    </source>
</evidence>
<evidence type="ECO:0000313" key="5">
    <source>
        <dbReference type="EMBL" id="QDX25762.1"/>
    </source>
</evidence>
<evidence type="ECO:0000256" key="1">
    <source>
        <dbReference type="ARBA" id="ARBA00004365"/>
    </source>
</evidence>
<gene>
    <name evidence="5" type="ORF">FPZ54_06830</name>
</gene>
<protein>
    <submittedName>
        <fullName evidence="5">Flagellin</fullName>
    </submittedName>
</protein>
<dbReference type="GO" id="GO:0009288">
    <property type="term" value="C:bacterial-type flagellum"/>
    <property type="evidence" value="ECO:0007669"/>
    <property type="project" value="UniProtKB-SubCell"/>
</dbReference>
<proteinExistence type="inferred from homology"/>
<dbReference type="RefSeq" id="WP_145845961.1">
    <property type="nucleotide sequence ID" value="NZ_CP042239.1"/>
</dbReference>
<accession>A0A518RE91</accession>
<keyword evidence="5" id="KW-0966">Cell projection</keyword>
<name>A0A518RE91_9SPHN</name>
<dbReference type="Gene3D" id="1.20.1330.10">
    <property type="entry name" value="f41 fragment of flagellin, N-terminal domain"/>
    <property type="match status" value="1"/>
</dbReference>
<dbReference type="EMBL" id="CP042239">
    <property type="protein sequence ID" value="QDX25762.1"/>
    <property type="molecule type" value="Genomic_DNA"/>
</dbReference>
<comment type="subcellular location">
    <subcellularLocation>
        <location evidence="1">Bacterial flagellum</location>
    </subcellularLocation>
</comment>
<dbReference type="KEGG" id="ssua:FPZ54_06830"/>
<dbReference type="Proteomes" id="UP000318055">
    <property type="component" value="Chromosome"/>
</dbReference>
<dbReference type="PANTHER" id="PTHR42792:SF1">
    <property type="entry name" value="FLAGELLAR HOOK-ASSOCIATED PROTEIN 3"/>
    <property type="match status" value="1"/>
</dbReference>
<keyword evidence="3" id="KW-0975">Bacterial flagellum</keyword>
<keyword evidence="6" id="KW-1185">Reference proteome</keyword>
<feature type="domain" description="Flagellin C-terminal" evidence="4">
    <location>
        <begin position="218"/>
        <end position="299"/>
    </location>
</feature>